<dbReference type="SMART" id="SM00369">
    <property type="entry name" value="LRR_TYP"/>
    <property type="match status" value="6"/>
</dbReference>
<reference evidence="4 5" key="1">
    <citation type="submission" date="2018-06" db="EMBL/GenBank/DDBJ databases">
        <title>Sphaerisporangium craniellae sp. nov., isolated from a marine sponge in the South China Sea.</title>
        <authorList>
            <person name="Li L."/>
        </authorList>
    </citation>
    <scope>NUCLEOTIDE SEQUENCE [LARGE SCALE GENOMIC DNA]</scope>
    <source>
        <strain evidence="4 5">LHW63015</strain>
    </source>
</reference>
<dbReference type="AlphaFoldDB" id="A0A366LQK0"/>
<protein>
    <recommendedName>
        <fullName evidence="3">Disease resistance R13L4/SHOC-2-like LRR domain-containing protein</fullName>
    </recommendedName>
</protein>
<dbReference type="Pfam" id="PF13855">
    <property type="entry name" value="LRR_8"/>
    <property type="match status" value="1"/>
</dbReference>
<comment type="caution">
    <text evidence="4">The sequence shown here is derived from an EMBL/GenBank/DDBJ whole genome shotgun (WGS) entry which is preliminary data.</text>
</comment>
<dbReference type="Gene3D" id="3.80.10.10">
    <property type="entry name" value="Ribonuclease Inhibitor"/>
    <property type="match status" value="1"/>
</dbReference>
<dbReference type="InterPro" id="IPR001611">
    <property type="entry name" value="Leu-rich_rpt"/>
</dbReference>
<organism evidence="4 5">
    <name type="scientific">Spongiactinospora rosea</name>
    <dbReference type="NCBI Taxonomy" id="2248750"/>
    <lineage>
        <taxon>Bacteria</taxon>
        <taxon>Bacillati</taxon>
        <taxon>Actinomycetota</taxon>
        <taxon>Actinomycetes</taxon>
        <taxon>Streptosporangiales</taxon>
        <taxon>Streptosporangiaceae</taxon>
        <taxon>Spongiactinospora</taxon>
    </lineage>
</organism>
<gene>
    <name evidence="4" type="ORF">DP939_32870</name>
</gene>
<keyword evidence="2" id="KW-0677">Repeat</keyword>
<dbReference type="PANTHER" id="PTHR45752:SF187">
    <property type="entry name" value="LEUCINE-RICH REPEAT AND IQ DOMAIN-CONTAINING PROTEIN 4"/>
    <property type="match status" value="1"/>
</dbReference>
<evidence type="ECO:0000313" key="4">
    <source>
        <dbReference type="EMBL" id="RBQ15813.1"/>
    </source>
</evidence>
<evidence type="ECO:0000313" key="5">
    <source>
        <dbReference type="Proteomes" id="UP000253303"/>
    </source>
</evidence>
<evidence type="ECO:0000256" key="2">
    <source>
        <dbReference type="ARBA" id="ARBA00022737"/>
    </source>
</evidence>
<dbReference type="PROSITE" id="PS51450">
    <property type="entry name" value="LRR"/>
    <property type="match status" value="2"/>
</dbReference>
<feature type="domain" description="Disease resistance R13L4/SHOC-2-like LRR" evidence="3">
    <location>
        <begin position="261"/>
        <end position="364"/>
    </location>
</feature>
<dbReference type="EMBL" id="QMEY01000020">
    <property type="protein sequence ID" value="RBQ15813.1"/>
    <property type="molecule type" value="Genomic_DNA"/>
</dbReference>
<dbReference type="InterPro" id="IPR050715">
    <property type="entry name" value="LRR-SigEffector_domain"/>
</dbReference>
<dbReference type="PANTHER" id="PTHR45752">
    <property type="entry name" value="LEUCINE-RICH REPEAT-CONTAINING"/>
    <property type="match status" value="1"/>
</dbReference>
<name>A0A366LQK0_9ACTN</name>
<keyword evidence="1" id="KW-0433">Leucine-rich repeat</keyword>
<dbReference type="InterPro" id="IPR055414">
    <property type="entry name" value="LRR_R13L4/SHOC2-like"/>
</dbReference>
<proteinExistence type="predicted"/>
<evidence type="ECO:0000259" key="3">
    <source>
        <dbReference type="Pfam" id="PF23598"/>
    </source>
</evidence>
<dbReference type="InterPro" id="IPR011990">
    <property type="entry name" value="TPR-like_helical_dom_sf"/>
</dbReference>
<dbReference type="InterPro" id="IPR003591">
    <property type="entry name" value="Leu-rich_rpt_typical-subtyp"/>
</dbReference>
<dbReference type="Gene3D" id="1.25.40.10">
    <property type="entry name" value="Tetratricopeptide repeat domain"/>
    <property type="match status" value="1"/>
</dbReference>
<dbReference type="InterPro" id="IPR032675">
    <property type="entry name" value="LRR_dom_sf"/>
</dbReference>
<dbReference type="SMART" id="SM00364">
    <property type="entry name" value="LRR_BAC"/>
    <property type="match status" value="3"/>
</dbReference>
<dbReference type="Proteomes" id="UP000253303">
    <property type="component" value="Unassembled WGS sequence"/>
</dbReference>
<sequence>MSAGGSSITRMTELTPPPGYRIITAEEAEELFSVSDEVAFPYEDFTDEQEIRLYEGDLRVAGDLEPDSDGDWVLFNMIVDGDLVVDGTLMWSDWSCGNFVLVTGDLRARNVVLLGCPDVAVRGDLVVSGGVVGKDGDNGGVLTVGGRTQAQMIINTTYFNMSFGTQPEAVLIGDPYSTSCPVDFTSRELKAILRPKLLKDDSMDTWKVVEALSAGRPVLRPDVLPSHKAVLEELDALSERAAEVTTLDLSNRKLRRLPDQLFAFGNLRALSLAGNTDIDELELRIGDLASLEELNLSGIGLRSLPATIGQLTNLRVLDISGNRLERLPDAIRHLTRLEVLRAKRLKCAVPGFLDRLVSLREVNLSGLQPGEYNEQVDFPRAVTRLRGLKSLDLSHVWLSSIPDDLLKLTELEELALRGSLSAGIERLPDLAKLPRLRVLRLSGNTPWIFQPEPSQDLLAGVWDITTLEHLEIDRWGEKIDEGEVLRPALTSLADDAFARMPGLRRLDLSFNELTELPESFFALRRLETVDVRYTKLTKAALRRLRTTFPQVKMDLRDVETTTEPDDDDPTWQAVHALVETGAAALADGERREAVRVFEEALTHCVPGAAFSAYDRLYALYGLIDALGHLADSADDDRPALVEKLIGYAEQALSLVPDTIWHYTDEGAFQEEVLRQAGNGLAWHLLQAGDLERALTTVERALQVAEGPEHDPIRDTQVRILLAMGRTEEAYVIVDRVLTRAPGFRDFADLAASPDFQRWRGGKLSFD</sequence>
<dbReference type="SUPFAM" id="SSF48452">
    <property type="entry name" value="TPR-like"/>
    <property type="match status" value="1"/>
</dbReference>
<keyword evidence="5" id="KW-1185">Reference proteome</keyword>
<dbReference type="Pfam" id="PF23598">
    <property type="entry name" value="LRR_14"/>
    <property type="match status" value="1"/>
</dbReference>
<dbReference type="SUPFAM" id="SSF52058">
    <property type="entry name" value="L domain-like"/>
    <property type="match status" value="1"/>
</dbReference>
<accession>A0A366LQK0</accession>
<evidence type="ECO:0000256" key="1">
    <source>
        <dbReference type="ARBA" id="ARBA00022614"/>
    </source>
</evidence>